<comment type="caution">
    <text evidence="10">The sequence shown here is derived from an EMBL/GenBank/DDBJ whole genome shotgun (WGS) entry which is preliminary data.</text>
</comment>
<dbReference type="GO" id="GO:0003724">
    <property type="term" value="F:RNA helicase activity"/>
    <property type="evidence" value="ECO:0007669"/>
    <property type="project" value="UniProtKB-EC"/>
</dbReference>
<keyword evidence="11" id="KW-1185">Reference proteome</keyword>
<dbReference type="InterPro" id="IPR014001">
    <property type="entry name" value="Helicase_ATP-bd"/>
</dbReference>
<comment type="domain">
    <text evidence="5">The Q motif is unique to and characteristic of the DEAD box family of RNA helicases and controls ATP binding and hydrolysis.</text>
</comment>
<evidence type="ECO:0000256" key="4">
    <source>
        <dbReference type="ARBA" id="ARBA00022884"/>
    </source>
</evidence>
<dbReference type="InterPro" id="IPR011545">
    <property type="entry name" value="DEAD/DEAH_box_helicase_dom"/>
</dbReference>
<evidence type="ECO:0000256" key="1">
    <source>
        <dbReference type="ARBA" id="ARBA00022741"/>
    </source>
</evidence>
<dbReference type="Pfam" id="PF00270">
    <property type="entry name" value="DEAD"/>
    <property type="match status" value="1"/>
</dbReference>
<keyword evidence="7" id="KW-0732">Signal</keyword>
<keyword evidence="2 5" id="KW-0378">Hydrolase</keyword>
<keyword evidence="3 5" id="KW-0067">ATP-binding</keyword>
<dbReference type="AlphaFoldDB" id="A0AAD3CV01"/>
<dbReference type="Proteomes" id="UP001054902">
    <property type="component" value="Unassembled WGS sequence"/>
</dbReference>
<dbReference type="EC" id="3.6.4.13" evidence="5"/>
<feature type="signal peptide" evidence="7">
    <location>
        <begin position="1"/>
        <end position="20"/>
    </location>
</feature>
<dbReference type="Gene3D" id="3.40.50.300">
    <property type="entry name" value="P-loop containing nucleotide triphosphate hydrolases"/>
    <property type="match status" value="2"/>
</dbReference>
<gene>
    <name evidence="10" type="ORF">CTEN210_09227</name>
</gene>
<dbReference type="PANTHER" id="PTHR24031">
    <property type="entry name" value="RNA HELICASE"/>
    <property type="match status" value="1"/>
</dbReference>
<dbReference type="SMART" id="SM00487">
    <property type="entry name" value="DEXDc"/>
    <property type="match status" value="1"/>
</dbReference>
<evidence type="ECO:0000256" key="5">
    <source>
        <dbReference type="RuleBase" id="RU365068"/>
    </source>
</evidence>
<dbReference type="InterPro" id="IPR027417">
    <property type="entry name" value="P-loop_NTPase"/>
</dbReference>
<dbReference type="SUPFAM" id="SSF52540">
    <property type="entry name" value="P-loop containing nucleoside triphosphate hydrolases"/>
    <property type="match status" value="2"/>
</dbReference>
<feature type="domain" description="Helicase C-terminal" evidence="9">
    <location>
        <begin position="453"/>
        <end position="629"/>
    </location>
</feature>
<evidence type="ECO:0000256" key="2">
    <source>
        <dbReference type="ARBA" id="ARBA00022801"/>
    </source>
</evidence>
<feature type="region of interest" description="Disordered" evidence="6">
    <location>
        <begin position="652"/>
        <end position="675"/>
    </location>
</feature>
<dbReference type="GO" id="GO:0003723">
    <property type="term" value="F:RNA binding"/>
    <property type="evidence" value="ECO:0007669"/>
    <property type="project" value="UniProtKB-UniRule"/>
</dbReference>
<keyword evidence="4 5" id="KW-0694">RNA-binding</keyword>
<organism evidence="10 11">
    <name type="scientific">Chaetoceros tenuissimus</name>
    <dbReference type="NCBI Taxonomy" id="426638"/>
    <lineage>
        <taxon>Eukaryota</taxon>
        <taxon>Sar</taxon>
        <taxon>Stramenopiles</taxon>
        <taxon>Ochrophyta</taxon>
        <taxon>Bacillariophyta</taxon>
        <taxon>Coscinodiscophyceae</taxon>
        <taxon>Chaetocerotophycidae</taxon>
        <taxon>Chaetocerotales</taxon>
        <taxon>Chaetocerotaceae</taxon>
        <taxon>Chaetoceros</taxon>
    </lineage>
</organism>
<name>A0AAD3CV01_9STRA</name>
<keyword evidence="5" id="KW-0347">Helicase</keyword>
<reference evidence="10 11" key="1">
    <citation type="journal article" date="2021" name="Sci. Rep.">
        <title>The genome of the diatom Chaetoceros tenuissimus carries an ancient integrated fragment of an extant virus.</title>
        <authorList>
            <person name="Hongo Y."/>
            <person name="Kimura K."/>
            <person name="Takaki Y."/>
            <person name="Yoshida Y."/>
            <person name="Baba S."/>
            <person name="Kobayashi G."/>
            <person name="Nagasaki K."/>
            <person name="Hano T."/>
            <person name="Tomaru Y."/>
        </authorList>
    </citation>
    <scope>NUCLEOTIDE SEQUENCE [LARGE SCALE GENOMIC DNA]</scope>
    <source>
        <strain evidence="10 11">NIES-3715</strain>
    </source>
</reference>
<proteinExistence type="inferred from homology"/>
<dbReference type="GO" id="GO:0005524">
    <property type="term" value="F:ATP binding"/>
    <property type="evidence" value="ECO:0007669"/>
    <property type="project" value="UniProtKB-UniRule"/>
</dbReference>
<dbReference type="PROSITE" id="PS51194">
    <property type="entry name" value="HELICASE_CTER"/>
    <property type="match status" value="1"/>
</dbReference>
<dbReference type="EMBL" id="BLLK01000046">
    <property type="protein sequence ID" value="GFH52751.1"/>
    <property type="molecule type" value="Genomic_DNA"/>
</dbReference>
<feature type="compositionally biased region" description="Acidic residues" evidence="6">
    <location>
        <begin position="663"/>
        <end position="675"/>
    </location>
</feature>
<evidence type="ECO:0000256" key="7">
    <source>
        <dbReference type="SAM" id="SignalP"/>
    </source>
</evidence>
<feature type="domain" description="Helicase ATP-binding" evidence="8">
    <location>
        <begin position="166"/>
        <end position="423"/>
    </location>
</feature>
<dbReference type="GO" id="GO:0016787">
    <property type="term" value="F:hydrolase activity"/>
    <property type="evidence" value="ECO:0007669"/>
    <property type="project" value="UniProtKB-KW"/>
</dbReference>
<accession>A0AAD3CV01</accession>
<keyword evidence="1 5" id="KW-0547">Nucleotide-binding</keyword>
<feature type="chain" id="PRO_5041897448" description="ATP-dependent RNA helicase" evidence="7">
    <location>
        <begin position="21"/>
        <end position="675"/>
    </location>
</feature>
<comment type="function">
    <text evidence="5">RNA helicase.</text>
</comment>
<evidence type="ECO:0000259" key="9">
    <source>
        <dbReference type="PROSITE" id="PS51194"/>
    </source>
</evidence>
<evidence type="ECO:0000256" key="3">
    <source>
        <dbReference type="ARBA" id="ARBA00022840"/>
    </source>
</evidence>
<protein>
    <recommendedName>
        <fullName evidence="5">ATP-dependent RNA helicase</fullName>
        <ecNumber evidence="5">3.6.4.13</ecNumber>
    </recommendedName>
</protein>
<evidence type="ECO:0000313" key="11">
    <source>
        <dbReference type="Proteomes" id="UP001054902"/>
    </source>
</evidence>
<sequence length="675" mass="74357">MRSLMLQALLLGSGSVLTEAWISPKSFVPPSSFSNNHMLTSTSRYSTESNFDTTMGLNELQTLLRDAVKKEDFDEAIRLRDILAERVSSGAYSPNGQDDARKKKRLSWRGLGTAPWLEDRLDVLGYKFPTTIQINAFESVNTMLGALDENSNMMDKETLEELIYRKGSPGLNMGVVVSGSTGSGKTLSYLVPMLSTLSESLFTRQRIRVKSEEDIGDAADDLLARVAVQTSPTVRGHGRQQVGGKNTIATGAALSSMGKSGTDVKNPLALIVVPSRELGVQTALLLYELVGGSTKKTETELSGLKNMFKYKGPKGVKIGCILDEEEAKYGLKLQTDVAITTPEHLPKLIRDGDVVPSKLRVVVFDEADLALEKTPDEDLNALFRDTESERDFSRLTYLVGASVTESLGKLCVKDSVLPEGKSFIATATKFAPLVTESEVETDSTNLNFSDKASLKDLGMCLDPGLRHERVIAPENTGLLCLARMLRKELRTYENDLALGKNETIQMQRPKVVVFFPGEDEARAAIEPMRDAIVMLATPNSVRGLDFADLTHVYTLYLPVEDPREYVHLAGRVGRIGQMGSVAGTGGRVTSILFPSEAEKMVDLARELNFDFVDVDYDGAETVTETSDVEDMRRYLEDKLTLVSLADEPELDLDELEKNRPVLEYDDDDDDDDDEE</sequence>
<dbReference type="InterPro" id="IPR001650">
    <property type="entry name" value="Helicase_C-like"/>
</dbReference>
<evidence type="ECO:0000313" key="10">
    <source>
        <dbReference type="EMBL" id="GFH52751.1"/>
    </source>
</evidence>
<evidence type="ECO:0000256" key="6">
    <source>
        <dbReference type="SAM" id="MobiDB-lite"/>
    </source>
</evidence>
<comment type="catalytic activity">
    <reaction evidence="5">
        <text>ATP + H2O = ADP + phosphate + H(+)</text>
        <dbReference type="Rhea" id="RHEA:13065"/>
        <dbReference type="ChEBI" id="CHEBI:15377"/>
        <dbReference type="ChEBI" id="CHEBI:15378"/>
        <dbReference type="ChEBI" id="CHEBI:30616"/>
        <dbReference type="ChEBI" id="CHEBI:43474"/>
        <dbReference type="ChEBI" id="CHEBI:456216"/>
        <dbReference type="EC" id="3.6.4.13"/>
    </reaction>
</comment>
<comment type="similarity">
    <text evidence="5">Belongs to the DEAD box helicase family.</text>
</comment>
<dbReference type="PROSITE" id="PS51192">
    <property type="entry name" value="HELICASE_ATP_BIND_1"/>
    <property type="match status" value="1"/>
</dbReference>
<evidence type="ECO:0000259" key="8">
    <source>
        <dbReference type="PROSITE" id="PS51192"/>
    </source>
</evidence>